<proteinExistence type="inferred from homology"/>
<dbReference type="SUPFAM" id="SSF55608">
    <property type="entry name" value="Homing endonucleases"/>
    <property type="match status" value="1"/>
</dbReference>
<organism evidence="8 9">
    <name type="scientific">Candidatus Faeciplasma gallinarum</name>
    <dbReference type="NCBI Taxonomy" id="2840799"/>
    <lineage>
        <taxon>Bacteria</taxon>
        <taxon>Bacillati</taxon>
        <taxon>Bacillota</taxon>
        <taxon>Clostridia</taxon>
        <taxon>Eubacteriales</taxon>
        <taxon>Oscillospiraceae</taxon>
        <taxon>Oscillospiraceae incertae sedis</taxon>
        <taxon>Candidatus Faeciplasma</taxon>
    </lineage>
</organism>
<dbReference type="Pfam" id="PF02650">
    <property type="entry name" value="HTH_WhiA"/>
    <property type="match status" value="1"/>
</dbReference>
<dbReference type="Gene3D" id="3.10.28.10">
    <property type="entry name" value="Homing endonucleases"/>
    <property type="match status" value="1"/>
</dbReference>
<evidence type="ECO:0000256" key="1">
    <source>
        <dbReference type="ARBA" id="ARBA00022618"/>
    </source>
</evidence>
<evidence type="ECO:0000256" key="3">
    <source>
        <dbReference type="ARBA" id="ARBA00023306"/>
    </source>
</evidence>
<comment type="caution">
    <text evidence="8">The sequence shown here is derived from an EMBL/GenBank/DDBJ whole genome shotgun (WGS) entry which is preliminary data.</text>
</comment>
<feature type="domain" description="WhiA LAGLIDADG-like" evidence="7">
    <location>
        <begin position="126"/>
        <end position="217"/>
    </location>
</feature>
<dbReference type="HAMAP" id="MF_01420">
    <property type="entry name" value="HTH_type_WhiA"/>
    <property type="match status" value="1"/>
</dbReference>
<comment type="function">
    <text evidence="4">Involved in cell division and chromosome segregation.</text>
</comment>
<feature type="domain" description="Sporulation regulator WhiA C-terminal" evidence="6">
    <location>
        <begin position="220"/>
        <end position="304"/>
    </location>
</feature>
<dbReference type="InterPro" id="IPR023054">
    <property type="entry name" value="Sporulation_regulator_WhiA_C"/>
</dbReference>
<dbReference type="NCBIfam" id="TIGR00647">
    <property type="entry name" value="DNA_bind_WhiA"/>
    <property type="match status" value="1"/>
</dbReference>
<keyword evidence="3 4" id="KW-0131">Cell cycle</keyword>
<keyword evidence="2 4" id="KW-0238">DNA-binding</keyword>
<dbReference type="GO" id="GO:0051301">
    <property type="term" value="P:cell division"/>
    <property type="evidence" value="ECO:0007669"/>
    <property type="project" value="UniProtKB-UniRule"/>
</dbReference>
<feature type="region of interest" description="Disordered" evidence="5">
    <location>
        <begin position="305"/>
        <end position="328"/>
    </location>
</feature>
<dbReference type="InterPro" id="IPR039518">
    <property type="entry name" value="WhiA_LAGLIDADG_dom"/>
</dbReference>
<reference evidence="8" key="1">
    <citation type="submission" date="2020-10" db="EMBL/GenBank/DDBJ databases">
        <authorList>
            <person name="Gilroy R."/>
        </authorList>
    </citation>
    <scope>NUCLEOTIDE SEQUENCE</scope>
    <source>
        <strain evidence="8">CHK157-1446</strain>
    </source>
</reference>
<evidence type="ECO:0000256" key="5">
    <source>
        <dbReference type="SAM" id="MobiDB-lite"/>
    </source>
</evidence>
<accession>A0A9D1JIF8</accession>
<gene>
    <name evidence="4 8" type="primary">whiA</name>
    <name evidence="8" type="ORF">IAD01_07670</name>
</gene>
<name>A0A9D1JIF8_9FIRM</name>
<evidence type="ECO:0000313" key="9">
    <source>
        <dbReference type="Proteomes" id="UP000823982"/>
    </source>
</evidence>
<dbReference type="InterPro" id="IPR003802">
    <property type="entry name" value="Sporulation_regulator_WhiA"/>
</dbReference>
<dbReference type="AlphaFoldDB" id="A0A9D1JIF8"/>
<dbReference type="PANTHER" id="PTHR37307:SF1">
    <property type="entry name" value="CELL DIVISION PROTEIN WHIA-RELATED"/>
    <property type="match status" value="1"/>
</dbReference>
<dbReference type="Proteomes" id="UP000823982">
    <property type="component" value="Unassembled WGS sequence"/>
</dbReference>
<dbReference type="GO" id="GO:0003677">
    <property type="term" value="F:DNA binding"/>
    <property type="evidence" value="ECO:0007669"/>
    <property type="project" value="UniProtKB-UniRule"/>
</dbReference>
<dbReference type="GO" id="GO:0043937">
    <property type="term" value="P:regulation of sporulation"/>
    <property type="evidence" value="ECO:0007669"/>
    <property type="project" value="InterPro"/>
</dbReference>
<comment type="similarity">
    <text evidence="4">Belongs to the WhiA family.</text>
</comment>
<sequence length="328" mass="36691">MRLKSKETFSYKVKSESEKSVTGRKKSDACLIGLLLLSERAGGITLRTDSEICLELFLRLVRHASENENAAIYDVIRSRGRAPTYSVSVLDPTDIEKISQRLRISGMSDEKLLDAANGLGEKYFGTFLSGIFIACGSISSPDKEYHLELSLPTENLCGQIRQMLIERLGVNMKYTCRRGENILYLKGSEGIEDVLTFIGAPMSSLELMNVKIFKDIRNRANRATNCDTANCERQNRSSARQIAAIKIIESSEGGLSQLSDELRQIADMRLMHPEMTLSELSEEFDPPLSKSGANHRFQRIEEIARELSLRQNASGGTPKAKDTDKREE</sequence>
<dbReference type="PANTHER" id="PTHR37307">
    <property type="entry name" value="CELL DIVISION PROTEIN WHIA-RELATED"/>
    <property type="match status" value="1"/>
</dbReference>
<evidence type="ECO:0000313" key="8">
    <source>
        <dbReference type="EMBL" id="HIS25258.1"/>
    </source>
</evidence>
<evidence type="ECO:0000259" key="6">
    <source>
        <dbReference type="Pfam" id="PF02650"/>
    </source>
</evidence>
<evidence type="ECO:0000256" key="4">
    <source>
        <dbReference type="HAMAP-Rule" id="MF_01420"/>
    </source>
</evidence>
<feature type="compositionally biased region" description="Basic and acidic residues" evidence="5">
    <location>
        <begin position="319"/>
        <end position="328"/>
    </location>
</feature>
<dbReference type="Pfam" id="PF14527">
    <property type="entry name" value="LAGLIDADG_WhiA"/>
    <property type="match status" value="1"/>
</dbReference>
<evidence type="ECO:0000259" key="7">
    <source>
        <dbReference type="Pfam" id="PF14527"/>
    </source>
</evidence>
<dbReference type="EMBL" id="DVIR01000071">
    <property type="protein sequence ID" value="HIS25258.1"/>
    <property type="molecule type" value="Genomic_DNA"/>
</dbReference>
<evidence type="ECO:0000256" key="2">
    <source>
        <dbReference type="ARBA" id="ARBA00023125"/>
    </source>
</evidence>
<keyword evidence="1 4" id="KW-0132">Cell division</keyword>
<reference evidence="8" key="2">
    <citation type="journal article" date="2021" name="PeerJ">
        <title>Extensive microbial diversity within the chicken gut microbiome revealed by metagenomics and culture.</title>
        <authorList>
            <person name="Gilroy R."/>
            <person name="Ravi A."/>
            <person name="Getino M."/>
            <person name="Pursley I."/>
            <person name="Horton D.L."/>
            <person name="Alikhan N.F."/>
            <person name="Baker D."/>
            <person name="Gharbi K."/>
            <person name="Hall N."/>
            <person name="Watson M."/>
            <person name="Adriaenssens E.M."/>
            <person name="Foster-Nyarko E."/>
            <person name="Jarju S."/>
            <person name="Secka A."/>
            <person name="Antonio M."/>
            <person name="Oren A."/>
            <person name="Chaudhuri R.R."/>
            <person name="La Ragione R."/>
            <person name="Hildebrand F."/>
            <person name="Pallen M.J."/>
        </authorList>
    </citation>
    <scope>NUCLEOTIDE SEQUENCE</scope>
    <source>
        <strain evidence="8">CHK157-1446</strain>
    </source>
</reference>
<protein>
    <recommendedName>
        <fullName evidence="4">Probable cell division protein WhiA</fullName>
    </recommendedName>
</protein>
<dbReference type="InterPro" id="IPR027434">
    <property type="entry name" value="Homing_endonucl"/>
</dbReference>